<dbReference type="PRINTS" id="PR00032">
    <property type="entry name" value="HTHARAC"/>
</dbReference>
<dbReference type="Proteomes" id="UP001347146">
    <property type="component" value="Unassembled WGS sequence"/>
</dbReference>
<dbReference type="PANTHER" id="PTHR47894">
    <property type="entry name" value="HTH-TYPE TRANSCRIPTIONAL REGULATOR GADX"/>
    <property type="match status" value="1"/>
</dbReference>
<dbReference type="InterPro" id="IPR032687">
    <property type="entry name" value="AraC-type_N"/>
</dbReference>
<evidence type="ECO:0000256" key="2">
    <source>
        <dbReference type="ARBA" id="ARBA00023125"/>
    </source>
</evidence>
<keyword evidence="3" id="KW-0804">Transcription</keyword>
<dbReference type="PROSITE" id="PS00041">
    <property type="entry name" value="HTH_ARAC_FAMILY_1"/>
    <property type="match status" value="1"/>
</dbReference>
<dbReference type="SMART" id="SM00342">
    <property type="entry name" value="HTH_ARAC"/>
    <property type="match status" value="1"/>
</dbReference>
<dbReference type="InterPro" id="IPR018060">
    <property type="entry name" value="HTH_AraC"/>
</dbReference>
<gene>
    <name evidence="5" type="ORF">VZC37_16630</name>
</gene>
<keyword evidence="6" id="KW-1185">Reference proteome</keyword>
<reference evidence="5 6" key="1">
    <citation type="submission" date="2024-01" db="EMBL/GenBank/DDBJ databases">
        <title>Draft genome sequence of Gordonia sp. LSe1-13.</title>
        <authorList>
            <person name="Suphannarot A."/>
            <person name="Mingma R."/>
        </authorList>
    </citation>
    <scope>NUCLEOTIDE SEQUENCE [LARGE SCALE GENOMIC DNA]</scope>
    <source>
        <strain evidence="5 6">LSe1-13</strain>
    </source>
</reference>
<feature type="domain" description="HTH araC/xylS-type" evidence="4">
    <location>
        <begin position="232"/>
        <end position="330"/>
    </location>
</feature>
<dbReference type="InterPro" id="IPR018062">
    <property type="entry name" value="HTH_AraC-typ_CS"/>
</dbReference>
<protein>
    <submittedName>
        <fullName evidence="5">AraC family transcriptional regulator</fullName>
    </submittedName>
</protein>
<comment type="caution">
    <text evidence="5">The sequence shown here is derived from an EMBL/GenBank/DDBJ whole genome shotgun (WGS) entry which is preliminary data.</text>
</comment>
<dbReference type="Gene3D" id="1.10.10.60">
    <property type="entry name" value="Homeodomain-like"/>
    <property type="match status" value="1"/>
</dbReference>
<evidence type="ECO:0000256" key="1">
    <source>
        <dbReference type="ARBA" id="ARBA00023015"/>
    </source>
</evidence>
<dbReference type="InterPro" id="IPR009057">
    <property type="entry name" value="Homeodomain-like_sf"/>
</dbReference>
<keyword evidence="1" id="KW-0805">Transcription regulation</keyword>
<evidence type="ECO:0000256" key="3">
    <source>
        <dbReference type="ARBA" id="ARBA00023163"/>
    </source>
</evidence>
<sequence>MKPLARYASLNNFVELGHSLGLDPGRLIRDVGLDPASIGLQDRWVPAEAIADVLERAADAADRDDLGLALAQSRRLSHLGPLSLVLREEPDVRSALQVLIRHQHMYNEALRTRLSENHGIATLRVTLDVGRPGDFRQSTDLAIGVLQQLLQGFIDPGWRPLGVSFSHSAPRDLRVCQTLFGHHVEFDAEFDGISLYTKDLDTPNAMADPMLRQYTQQLLGDLDTPTAPSTEQRVRELVELLLPTGRCTVGQIARSLGVDRRTVHRRLDEEDTTYSAILDDTRAELARHLVSSGRHPMIEVAETLGFSSPGNFSRWFRTRFGQSPTVWRAELVSSPSMVE</sequence>
<dbReference type="RefSeq" id="WP_330433673.1">
    <property type="nucleotide sequence ID" value="NZ_JAZDUF010000004.1"/>
</dbReference>
<dbReference type="Pfam" id="PF12833">
    <property type="entry name" value="HTH_18"/>
    <property type="match status" value="1"/>
</dbReference>
<dbReference type="Pfam" id="PF12625">
    <property type="entry name" value="Arabinose_bd"/>
    <property type="match status" value="1"/>
</dbReference>
<dbReference type="EMBL" id="JAZDUF010000004">
    <property type="protein sequence ID" value="MEE3851970.1"/>
    <property type="molecule type" value="Genomic_DNA"/>
</dbReference>
<evidence type="ECO:0000313" key="6">
    <source>
        <dbReference type="Proteomes" id="UP001347146"/>
    </source>
</evidence>
<dbReference type="InterPro" id="IPR020449">
    <property type="entry name" value="Tscrpt_reg_AraC-type_HTH"/>
</dbReference>
<dbReference type="PANTHER" id="PTHR47894:SF4">
    <property type="entry name" value="HTH-TYPE TRANSCRIPTIONAL REGULATOR GADX"/>
    <property type="match status" value="1"/>
</dbReference>
<dbReference type="PROSITE" id="PS01124">
    <property type="entry name" value="HTH_ARAC_FAMILY_2"/>
    <property type="match status" value="1"/>
</dbReference>
<name>A0ABU7MFS4_9ACTN</name>
<keyword evidence="2" id="KW-0238">DNA-binding</keyword>
<evidence type="ECO:0000313" key="5">
    <source>
        <dbReference type="EMBL" id="MEE3851970.1"/>
    </source>
</evidence>
<organism evidence="5 6">
    <name type="scientific">Gordonia sesuvii</name>
    <dbReference type="NCBI Taxonomy" id="3116777"/>
    <lineage>
        <taxon>Bacteria</taxon>
        <taxon>Bacillati</taxon>
        <taxon>Actinomycetota</taxon>
        <taxon>Actinomycetes</taxon>
        <taxon>Mycobacteriales</taxon>
        <taxon>Gordoniaceae</taxon>
        <taxon>Gordonia</taxon>
    </lineage>
</organism>
<dbReference type="SUPFAM" id="SSF46689">
    <property type="entry name" value="Homeodomain-like"/>
    <property type="match status" value="1"/>
</dbReference>
<evidence type="ECO:0000259" key="4">
    <source>
        <dbReference type="PROSITE" id="PS01124"/>
    </source>
</evidence>
<proteinExistence type="predicted"/>
<accession>A0ABU7MFS4</accession>